<dbReference type="RefSeq" id="WP_051776802.1">
    <property type="nucleotide sequence ID" value="NZ_JOKI01000018.1"/>
</dbReference>
<feature type="domain" description="Tripartite ATP-independent periplasmic transporters DctQ component" evidence="10">
    <location>
        <begin position="31"/>
        <end position="161"/>
    </location>
</feature>
<evidence type="ECO:0000256" key="2">
    <source>
        <dbReference type="ARBA" id="ARBA00022448"/>
    </source>
</evidence>
<dbReference type="InterPro" id="IPR007387">
    <property type="entry name" value="TRAP_DctQ"/>
</dbReference>
<sequence length="167" mass="18098">MLEITRSGPARSIDRAAKVLSTLAGISLLFLMAVITISVLARYLFNSPVTGVDEIIQLTAVSVVMLALPHATLSGAHVRVDIFDQLLGRWGRLAGDVLARCLSGFVLAILASRAWGKMLDAYEYEDTTNMLGLPIWPFYGILAAGIGLCLVVYSVELFSILSRGERE</sequence>
<keyword evidence="2 9" id="KW-0813">Transport</keyword>
<feature type="transmembrane region" description="Helical" evidence="9">
    <location>
        <begin position="97"/>
        <end position="116"/>
    </location>
</feature>
<comment type="function">
    <text evidence="9">Part of the tripartite ATP-independent periplasmic (TRAP) transport system.</text>
</comment>
<feature type="transmembrane region" description="Helical" evidence="9">
    <location>
        <begin position="136"/>
        <end position="161"/>
    </location>
</feature>
<dbReference type="Pfam" id="PF04290">
    <property type="entry name" value="DctQ"/>
    <property type="match status" value="1"/>
</dbReference>
<dbReference type="PANTHER" id="PTHR35011">
    <property type="entry name" value="2,3-DIKETO-L-GULONATE TRAP TRANSPORTER SMALL PERMEASE PROTEIN YIAM"/>
    <property type="match status" value="1"/>
</dbReference>
<comment type="subcellular location">
    <subcellularLocation>
        <location evidence="1 9">Cell inner membrane</location>
        <topology evidence="1 9">Multi-pass membrane protein</topology>
    </subcellularLocation>
</comment>
<keyword evidence="7 9" id="KW-0472">Membrane</keyword>
<dbReference type="GO" id="GO:0022857">
    <property type="term" value="F:transmembrane transporter activity"/>
    <property type="evidence" value="ECO:0007669"/>
    <property type="project" value="UniProtKB-UniRule"/>
</dbReference>
<dbReference type="AlphaFoldDB" id="A0A922NZW5"/>
<keyword evidence="6 9" id="KW-1133">Transmembrane helix</keyword>
<comment type="caution">
    <text evidence="11">The sequence shown here is derived from an EMBL/GenBank/DDBJ whole genome shotgun (WGS) entry which is preliminary data.</text>
</comment>
<evidence type="ECO:0000256" key="9">
    <source>
        <dbReference type="RuleBase" id="RU369079"/>
    </source>
</evidence>
<dbReference type="GO" id="GO:0015740">
    <property type="term" value="P:C4-dicarboxylate transport"/>
    <property type="evidence" value="ECO:0007669"/>
    <property type="project" value="TreeGrafter"/>
</dbReference>
<evidence type="ECO:0000313" key="12">
    <source>
        <dbReference type="Proteomes" id="UP000052167"/>
    </source>
</evidence>
<comment type="subunit">
    <text evidence="9">The complex comprises the extracytoplasmic solute receptor protein and the two transmembrane proteins.</text>
</comment>
<feature type="transmembrane region" description="Helical" evidence="9">
    <location>
        <begin position="20"/>
        <end position="43"/>
    </location>
</feature>
<keyword evidence="12" id="KW-1185">Reference proteome</keyword>
<gene>
    <name evidence="11" type="ORF">GV68_06540</name>
</gene>
<accession>A0A922NZW5</accession>
<dbReference type="EMBL" id="JOKJ01000015">
    <property type="protein sequence ID" value="KEQ06695.1"/>
    <property type="molecule type" value="Genomic_DNA"/>
</dbReference>
<evidence type="ECO:0000259" key="10">
    <source>
        <dbReference type="Pfam" id="PF04290"/>
    </source>
</evidence>
<evidence type="ECO:0000256" key="1">
    <source>
        <dbReference type="ARBA" id="ARBA00004429"/>
    </source>
</evidence>
<evidence type="ECO:0000256" key="5">
    <source>
        <dbReference type="ARBA" id="ARBA00022692"/>
    </source>
</evidence>
<keyword evidence="5 9" id="KW-0812">Transmembrane</keyword>
<feature type="transmembrane region" description="Helical" evidence="9">
    <location>
        <begin position="55"/>
        <end position="76"/>
    </location>
</feature>
<reference evidence="11 12" key="1">
    <citation type="submission" date="2014-06" db="EMBL/GenBank/DDBJ databases">
        <title>Rhizobium pelagicum/R2-400B4.</title>
        <authorList>
            <person name="Kimes N.E."/>
            <person name="Lopez-Perez M."/>
        </authorList>
    </citation>
    <scope>NUCLEOTIDE SEQUENCE [LARGE SCALE GENOMIC DNA]</scope>
    <source>
        <strain evidence="11 12">R2-400B4</strain>
    </source>
</reference>
<protein>
    <recommendedName>
        <fullName evidence="9">TRAP transporter small permease protein</fullName>
    </recommendedName>
</protein>
<proteinExistence type="inferred from homology"/>
<comment type="similarity">
    <text evidence="8 9">Belongs to the TRAP transporter small permease family.</text>
</comment>
<name>A0A922NZW5_9HYPH</name>
<evidence type="ECO:0000256" key="3">
    <source>
        <dbReference type="ARBA" id="ARBA00022475"/>
    </source>
</evidence>
<organism evidence="11 12">
    <name type="scientific">Pseudorhizobium pelagicum</name>
    <dbReference type="NCBI Taxonomy" id="1509405"/>
    <lineage>
        <taxon>Bacteria</taxon>
        <taxon>Pseudomonadati</taxon>
        <taxon>Pseudomonadota</taxon>
        <taxon>Alphaproteobacteria</taxon>
        <taxon>Hyphomicrobiales</taxon>
        <taxon>Rhizobiaceae</taxon>
        <taxon>Rhizobium/Agrobacterium group</taxon>
        <taxon>Pseudorhizobium</taxon>
    </lineage>
</organism>
<dbReference type="OrthoDB" id="6183232at2"/>
<evidence type="ECO:0000313" key="11">
    <source>
        <dbReference type="EMBL" id="KEQ06695.1"/>
    </source>
</evidence>
<evidence type="ECO:0000256" key="6">
    <source>
        <dbReference type="ARBA" id="ARBA00022989"/>
    </source>
</evidence>
<evidence type="ECO:0000256" key="4">
    <source>
        <dbReference type="ARBA" id="ARBA00022519"/>
    </source>
</evidence>
<dbReference type="Proteomes" id="UP000052167">
    <property type="component" value="Unassembled WGS sequence"/>
</dbReference>
<dbReference type="PANTHER" id="PTHR35011:SF10">
    <property type="entry name" value="TRAP TRANSPORTER SMALL PERMEASE PROTEIN"/>
    <property type="match status" value="1"/>
</dbReference>
<evidence type="ECO:0000256" key="8">
    <source>
        <dbReference type="ARBA" id="ARBA00038436"/>
    </source>
</evidence>
<keyword evidence="4 9" id="KW-0997">Cell inner membrane</keyword>
<dbReference type="InterPro" id="IPR055348">
    <property type="entry name" value="DctQ"/>
</dbReference>
<dbReference type="GO" id="GO:0005886">
    <property type="term" value="C:plasma membrane"/>
    <property type="evidence" value="ECO:0007669"/>
    <property type="project" value="UniProtKB-SubCell"/>
</dbReference>
<evidence type="ECO:0000256" key="7">
    <source>
        <dbReference type="ARBA" id="ARBA00023136"/>
    </source>
</evidence>
<keyword evidence="3" id="KW-1003">Cell membrane</keyword>